<dbReference type="EMBL" id="AMPZ03000007">
    <property type="protein sequence ID" value="KAH9580788.1"/>
    <property type="molecule type" value="Genomic_DNA"/>
</dbReference>
<dbReference type="PROSITE" id="PS00194">
    <property type="entry name" value="THIOREDOXIN_1"/>
    <property type="match status" value="2"/>
</dbReference>
<dbReference type="GO" id="GO:0003756">
    <property type="term" value="F:protein disulfide isomerase activity"/>
    <property type="evidence" value="ECO:0007669"/>
    <property type="project" value="UniProtKB-EC"/>
</dbReference>
<dbReference type="GO" id="GO:0005788">
    <property type="term" value="C:endoplasmic reticulum lumen"/>
    <property type="evidence" value="ECO:0007669"/>
    <property type="project" value="UniProtKB-SubCell"/>
</dbReference>
<comment type="similarity">
    <text evidence="3 12">Belongs to the protein disulfide isomerase family.</text>
</comment>
<evidence type="ECO:0000313" key="17">
    <source>
        <dbReference type="Proteomes" id="UP000471633"/>
    </source>
</evidence>
<dbReference type="CDD" id="cd02981">
    <property type="entry name" value="PDI_b_family"/>
    <property type="match status" value="1"/>
</dbReference>
<dbReference type="FunFam" id="3.40.30.10:FF:000023">
    <property type="entry name" value="Protein disulfide-isomerase"/>
    <property type="match status" value="1"/>
</dbReference>
<dbReference type="SUPFAM" id="SSF52833">
    <property type="entry name" value="Thioredoxin-like"/>
    <property type="match status" value="4"/>
</dbReference>
<proteinExistence type="inferred from homology"/>
<keyword evidence="8 11" id="KW-1015">Disulfide bond</keyword>
<protein>
    <recommendedName>
        <fullName evidence="4 13">Protein disulfide-isomerase</fullName>
        <ecNumber evidence="4 13">5.3.4.1</ecNumber>
    </recommendedName>
</protein>
<reference evidence="16" key="1">
    <citation type="journal article" date="2012" name="Nat. Genet.">
        <title>Whole-genome sequence of Schistosoma haematobium.</title>
        <authorList>
            <person name="Young N.D."/>
            <person name="Jex A.R."/>
            <person name="Li B."/>
            <person name="Liu S."/>
            <person name="Yang L."/>
            <person name="Xiong Z."/>
            <person name="Li Y."/>
            <person name="Cantacessi C."/>
            <person name="Hall R.S."/>
            <person name="Xu X."/>
            <person name="Chen F."/>
            <person name="Wu X."/>
            <person name="Zerlotini A."/>
            <person name="Oliveira G."/>
            <person name="Hofmann A."/>
            <person name="Zhang G."/>
            <person name="Fang X."/>
            <person name="Kang Y."/>
            <person name="Campbell B.E."/>
            <person name="Loukas A."/>
            <person name="Ranganathan S."/>
            <person name="Rollinson D."/>
            <person name="Rinaldi G."/>
            <person name="Brindley P.J."/>
            <person name="Yang H."/>
            <person name="Wang J."/>
            <person name="Wang J."/>
            <person name="Gasser R.B."/>
        </authorList>
    </citation>
    <scope>NUCLEOTIDE SEQUENCE</scope>
</reference>
<dbReference type="CDD" id="cd02995">
    <property type="entry name" value="PDI_a_PDI_a'_C"/>
    <property type="match status" value="1"/>
</dbReference>
<dbReference type="PANTHER" id="PTHR18929:SF240">
    <property type="entry name" value="PROTEIN DISULFIDE-ISOMERASE"/>
    <property type="match status" value="1"/>
</dbReference>
<keyword evidence="9 13" id="KW-0413">Isomerase</keyword>
<dbReference type="EC" id="5.3.4.1" evidence="4 13"/>
<dbReference type="CTD" id="24594431"/>
<dbReference type="InterPro" id="IPR013766">
    <property type="entry name" value="Thioredoxin_domain"/>
</dbReference>
<evidence type="ECO:0000256" key="2">
    <source>
        <dbReference type="ARBA" id="ARBA00004319"/>
    </source>
</evidence>
<keyword evidence="5 14" id="KW-0732">Signal</keyword>
<evidence type="ECO:0000256" key="7">
    <source>
        <dbReference type="ARBA" id="ARBA00022824"/>
    </source>
</evidence>
<dbReference type="Pfam" id="PF13848">
    <property type="entry name" value="Thioredoxin_6"/>
    <property type="match status" value="1"/>
</dbReference>
<comment type="subcellular location">
    <subcellularLocation>
        <location evidence="2">Endoplasmic reticulum lumen</location>
    </subcellularLocation>
</comment>
<reference evidence="16" key="3">
    <citation type="submission" date="2021-06" db="EMBL/GenBank/DDBJ databases">
        <title>Chromosome-level genome assembly for S. haematobium.</title>
        <authorList>
            <person name="Stroehlein A.J."/>
        </authorList>
    </citation>
    <scope>NUCLEOTIDE SEQUENCE</scope>
</reference>
<evidence type="ECO:0000256" key="11">
    <source>
        <dbReference type="PIRSR" id="PIRSR605792-51"/>
    </source>
</evidence>
<evidence type="ECO:0000256" key="9">
    <source>
        <dbReference type="ARBA" id="ARBA00023235"/>
    </source>
</evidence>
<dbReference type="Proteomes" id="UP000471633">
    <property type="component" value="Unassembled WGS sequence"/>
</dbReference>
<keyword evidence="10 11" id="KW-0676">Redox-active center</keyword>
<feature type="domain" description="Thioredoxin" evidence="15">
    <location>
        <begin position="339"/>
        <end position="478"/>
    </location>
</feature>
<gene>
    <name evidence="16" type="primary">P4HB_1</name>
    <name evidence="16" type="ORF">MS3_00009323</name>
</gene>
<dbReference type="NCBIfam" id="TIGR01130">
    <property type="entry name" value="ER_PDI_fam"/>
    <property type="match status" value="1"/>
</dbReference>
<keyword evidence="6" id="KW-0677">Repeat</keyword>
<evidence type="ECO:0000256" key="4">
    <source>
        <dbReference type="ARBA" id="ARBA00012723"/>
    </source>
</evidence>
<evidence type="ECO:0000256" key="14">
    <source>
        <dbReference type="SAM" id="SignalP"/>
    </source>
</evidence>
<dbReference type="NCBIfam" id="TIGR01126">
    <property type="entry name" value="pdi_dom"/>
    <property type="match status" value="2"/>
</dbReference>
<evidence type="ECO:0000256" key="3">
    <source>
        <dbReference type="ARBA" id="ARBA00006347"/>
    </source>
</evidence>
<dbReference type="GO" id="GO:0034976">
    <property type="term" value="P:response to endoplasmic reticulum stress"/>
    <property type="evidence" value="ECO:0007669"/>
    <property type="project" value="TreeGrafter"/>
</dbReference>
<feature type="disulfide bond" description="Redox-active" evidence="11">
    <location>
        <begin position="52"/>
        <end position="55"/>
    </location>
</feature>
<dbReference type="CDD" id="cd02982">
    <property type="entry name" value="PDI_b'_family"/>
    <property type="match status" value="1"/>
</dbReference>
<feature type="disulfide bond" description="Redox-active" evidence="11">
    <location>
        <begin position="402"/>
        <end position="405"/>
    </location>
</feature>
<evidence type="ECO:0000256" key="8">
    <source>
        <dbReference type="ARBA" id="ARBA00023157"/>
    </source>
</evidence>
<dbReference type="InterPro" id="IPR005792">
    <property type="entry name" value="Prot_disulphide_isomerase"/>
</dbReference>
<dbReference type="InterPro" id="IPR005788">
    <property type="entry name" value="PDI_thioredoxin-like_dom"/>
</dbReference>
<evidence type="ECO:0000256" key="6">
    <source>
        <dbReference type="ARBA" id="ARBA00022737"/>
    </source>
</evidence>
<evidence type="ECO:0000256" key="12">
    <source>
        <dbReference type="RuleBase" id="RU004208"/>
    </source>
</evidence>
<dbReference type="Gene3D" id="3.40.30.10">
    <property type="entry name" value="Glutaredoxin"/>
    <property type="match status" value="4"/>
</dbReference>
<dbReference type="CDD" id="cd02961">
    <property type="entry name" value="PDI_a_family"/>
    <property type="match status" value="1"/>
</dbReference>
<sequence length="493" mass="55122">MKLSVAIVVVSLVLAASEVTEEDDVLVLNKKNFDDVIKNNKFVLVEFYAPWCGHCKALAPEYSAAAKKLKDKGSLVKLAKVDATVEDELAFKHAVKGYPTLKFFRNEQPIDFGGERDSDAIVNWCLRKSKPPVEYIESLDSCKQFIDKATIAILGFIKDTDSLDLADFEKVADELDDADFAIANSSDILTEYGITQTPKIVLFKNVSSYLTACHLQFDDNRVEYTGETLGNLKHFVQVESVPLVSEFSQKTAGIVFGSPIQKHIVFFLSKSTDHSDLVGKLTEVARQFKGKLHVVYVDVDVENNLRVLEFFGLSKNDVPTYRIIELGEETTKYKPDTNDYSVSAMSDFVQRTIDGKVKPFLMSEEIPSDQTGAVKVLVGKNYNDVVKDKSKDVFVKLYAPWCGHCKALAPVWDELGETFKNSDTVIAKMDATVNEVEDLKVTSFPTLKFYPKNSDEVIDYTGDRSFEALKKFVESGGKSSEATKQEDQIKDEL</sequence>
<accession>A0A922IJB4</accession>
<comment type="caution">
    <text evidence="16">The sequence shown here is derived from an EMBL/GenBank/DDBJ whole genome shotgun (WGS) entry which is preliminary data.</text>
</comment>
<dbReference type="PRINTS" id="PR00421">
    <property type="entry name" value="THIOREDOXIN"/>
</dbReference>
<name>A0A922IJB4_SCHHA</name>
<evidence type="ECO:0000313" key="16">
    <source>
        <dbReference type="EMBL" id="KAH9580788.1"/>
    </source>
</evidence>
<evidence type="ECO:0000259" key="15">
    <source>
        <dbReference type="PROSITE" id="PS51352"/>
    </source>
</evidence>
<reference evidence="16" key="2">
    <citation type="journal article" date="2019" name="Gigascience">
        <title>High-quality Schistosoma haematobium genome achieved by single-molecule and long-range sequencing.</title>
        <authorList>
            <person name="Stroehlein A.J."/>
            <person name="Korhonen P.K."/>
            <person name="Chong T.M."/>
            <person name="Lim Y.L."/>
            <person name="Chan K.G."/>
            <person name="Webster B."/>
            <person name="Rollinson D."/>
            <person name="Brindley P.J."/>
            <person name="Gasser R.B."/>
            <person name="Young N.D."/>
        </authorList>
    </citation>
    <scope>NUCLEOTIDE SEQUENCE</scope>
</reference>
<keyword evidence="7" id="KW-0256">Endoplasmic reticulum</keyword>
<keyword evidence="17" id="KW-1185">Reference proteome</keyword>
<evidence type="ECO:0000256" key="10">
    <source>
        <dbReference type="ARBA" id="ARBA00023284"/>
    </source>
</evidence>
<evidence type="ECO:0000256" key="13">
    <source>
        <dbReference type="RuleBase" id="RU361130"/>
    </source>
</evidence>
<evidence type="ECO:0000256" key="1">
    <source>
        <dbReference type="ARBA" id="ARBA00001182"/>
    </source>
</evidence>
<dbReference type="KEGG" id="shx:MS3_00009323"/>
<dbReference type="PANTHER" id="PTHR18929">
    <property type="entry name" value="PROTEIN DISULFIDE ISOMERASE"/>
    <property type="match status" value="1"/>
</dbReference>
<comment type="catalytic activity">
    <reaction evidence="1 13">
        <text>Catalyzes the rearrangement of -S-S- bonds in proteins.</text>
        <dbReference type="EC" id="5.3.4.1"/>
    </reaction>
</comment>
<reference evidence="16" key="4">
    <citation type="journal article" date="2022" name="PLoS Pathog.">
        <title>Chromosome-level genome of Schistosoma haematobium underpins genome-wide explorations of molecular variation.</title>
        <authorList>
            <person name="Stroehlein A.J."/>
            <person name="Korhonen P.K."/>
            <person name="Lee V.V."/>
            <person name="Ralph S.A."/>
            <person name="Mentink-Kane M."/>
            <person name="You H."/>
            <person name="McManus D.P."/>
            <person name="Tchuente L.T."/>
            <person name="Stothard J.R."/>
            <person name="Kaur P."/>
            <person name="Dudchenko O."/>
            <person name="Aiden E.L."/>
            <person name="Yang B."/>
            <person name="Yang H."/>
            <person name="Emery A.M."/>
            <person name="Webster B.L."/>
            <person name="Brindley P.J."/>
            <person name="Rollinson D."/>
            <person name="Chang B.C.H."/>
            <person name="Gasser R.B."/>
            <person name="Young N.D."/>
        </authorList>
    </citation>
    <scope>NUCLEOTIDE SEQUENCE</scope>
</reference>
<feature type="signal peptide" evidence="14">
    <location>
        <begin position="1"/>
        <end position="15"/>
    </location>
</feature>
<evidence type="ECO:0000256" key="5">
    <source>
        <dbReference type="ARBA" id="ARBA00022729"/>
    </source>
</evidence>
<feature type="domain" description="Thioredoxin" evidence="15">
    <location>
        <begin position="10"/>
        <end position="177"/>
    </location>
</feature>
<dbReference type="GO" id="GO:0006457">
    <property type="term" value="P:protein folding"/>
    <property type="evidence" value="ECO:0007669"/>
    <property type="project" value="TreeGrafter"/>
</dbReference>
<dbReference type="FunFam" id="3.40.30.10:FF:000027">
    <property type="entry name" value="protein disulfide-isomerase A2"/>
    <property type="match status" value="1"/>
</dbReference>
<dbReference type="RefSeq" id="XP_035586403.2">
    <property type="nucleotide sequence ID" value="XM_035729594.2"/>
</dbReference>
<dbReference type="PROSITE" id="PS51352">
    <property type="entry name" value="THIOREDOXIN_2"/>
    <property type="match status" value="2"/>
</dbReference>
<dbReference type="Pfam" id="PF00085">
    <property type="entry name" value="Thioredoxin"/>
    <property type="match status" value="2"/>
</dbReference>
<dbReference type="InterPro" id="IPR017937">
    <property type="entry name" value="Thioredoxin_CS"/>
</dbReference>
<organism evidence="16 17">
    <name type="scientific">Schistosoma haematobium</name>
    <name type="common">Blood fluke</name>
    <dbReference type="NCBI Taxonomy" id="6185"/>
    <lineage>
        <taxon>Eukaryota</taxon>
        <taxon>Metazoa</taxon>
        <taxon>Spiralia</taxon>
        <taxon>Lophotrochozoa</taxon>
        <taxon>Platyhelminthes</taxon>
        <taxon>Trematoda</taxon>
        <taxon>Digenea</taxon>
        <taxon>Strigeidida</taxon>
        <taxon>Schistosomatoidea</taxon>
        <taxon>Schistosomatidae</taxon>
        <taxon>Schistosoma</taxon>
    </lineage>
</organism>
<dbReference type="AlphaFoldDB" id="A0A922IJB4"/>
<feature type="chain" id="PRO_5037862182" description="Protein disulfide-isomerase" evidence="14">
    <location>
        <begin position="16"/>
        <end position="493"/>
    </location>
</feature>
<dbReference type="InterPro" id="IPR036249">
    <property type="entry name" value="Thioredoxin-like_sf"/>
</dbReference>
<dbReference type="GeneID" id="24594431"/>